<dbReference type="EMBL" id="CAUYUJ010017734">
    <property type="protein sequence ID" value="CAK0877403.1"/>
    <property type="molecule type" value="Genomic_DNA"/>
</dbReference>
<proteinExistence type="predicted"/>
<feature type="non-terminal residue" evidence="1">
    <location>
        <position position="102"/>
    </location>
</feature>
<organism evidence="1 2">
    <name type="scientific">Prorocentrum cordatum</name>
    <dbReference type="NCBI Taxonomy" id="2364126"/>
    <lineage>
        <taxon>Eukaryota</taxon>
        <taxon>Sar</taxon>
        <taxon>Alveolata</taxon>
        <taxon>Dinophyceae</taxon>
        <taxon>Prorocentrales</taxon>
        <taxon>Prorocentraceae</taxon>
        <taxon>Prorocentrum</taxon>
    </lineage>
</organism>
<keyword evidence="2" id="KW-1185">Reference proteome</keyword>
<evidence type="ECO:0000313" key="1">
    <source>
        <dbReference type="EMBL" id="CAK0877403.1"/>
    </source>
</evidence>
<protein>
    <submittedName>
        <fullName evidence="1">Uncharacterized protein</fullName>
    </submittedName>
</protein>
<name>A0ABN9VV13_9DINO</name>
<comment type="caution">
    <text evidence="1">The sequence shown here is derived from an EMBL/GenBank/DDBJ whole genome shotgun (WGS) entry which is preliminary data.</text>
</comment>
<sequence>MDGEALDGGPWLYLCVNVAPMGWKRGPSTLRGGSTSARWTWRLDWAPNGELWMFGRPPRVREGAAHVDNVLVEGLGQAEATRLRRVARRAPQAAGRAARGDS</sequence>
<gene>
    <name evidence="1" type="ORF">PCOR1329_LOCUS61484</name>
</gene>
<evidence type="ECO:0000313" key="2">
    <source>
        <dbReference type="Proteomes" id="UP001189429"/>
    </source>
</evidence>
<dbReference type="Proteomes" id="UP001189429">
    <property type="component" value="Unassembled WGS sequence"/>
</dbReference>
<reference evidence="1" key="1">
    <citation type="submission" date="2023-10" db="EMBL/GenBank/DDBJ databases">
        <authorList>
            <person name="Chen Y."/>
            <person name="Shah S."/>
            <person name="Dougan E. K."/>
            <person name="Thang M."/>
            <person name="Chan C."/>
        </authorList>
    </citation>
    <scope>NUCLEOTIDE SEQUENCE [LARGE SCALE GENOMIC DNA]</scope>
</reference>
<accession>A0ABN9VV13</accession>